<dbReference type="PROSITE" id="PS01124">
    <property type="entry name" value="HTH_ARAC_FAMILY_2"/>
    <property type="match status" value="1"/>
</dbReference>
<dbReference type="PROSITE" id="PS00374">
    <property type="entry name" value="MGMT"/>
    <property type="match status" value="1"/>
</dbReference>
<evidence type="ECO:0000256" key="12">
    <source>
        <dbReference type="PIRSR" id="PIRSR000409-1"/>
    </source>
</evidence>
<keyword evidence="7" id="KW-0805">Transcription regulation</keyword>
<dbReference type="InterPro" id="IPR036217">
    <property type="entry name" value="MethylDNA_cys_MeTrfase_DNAb"/>
</dbReference>
<feature type="active site" description="Nucleophile; methyl group acceptor from either O6-methylguanine or O4-methylthymine" evidence="12">
    <location>
        <position position="321"/>
    </location>
</feature>
<dbReference type="InterPro" id="IPR014048">
    <property type="entry name" value="MethylDNA_cys_MeTrfase_DNA-bd"/>
</dbReference>
<dbReference type="GO" id="GO:0003908">
    <property type="term" value="F:methylated-DNA-[protein]-cysteine S-methyltransferase activity"/>
    <property type="evidence" value="ECO:0007669"/>
    <property type="project" value="UniProtKB-EC"/>
</dbReference>
<dbReference type="PIRSF" id="PIRSF000409">
    <property type="entry name" value="Ada"/>
    <property type="match status" value="1"/>
</dbReference>
<evidence type="ECO:0000256" key="7">
    <source>
        <dbReference type="ARBA" id="ARBA00023015"/>
    </source>
</evidence>
<dbReference type="InterPro" id="IPR016221">
    <property type="entry name" value="Bifunct_regulatory_prot_Ada"/>
</dbReference>
<dbReference type="InterPro" id="IPR009057">
    <property type="entry name" value="Homeodomain-like_sf"/>
</dbReference>
<dbReference type="GO" id="GO:0006281">
    <property type="term" value="P:DNA repair"/>
    <property type="evidence" value="ECO:0007669"/>
    <property type="project" value="UniProtKB-KW"/>
</dbReference>
<comment type="catalytic activity">
    <reaction evidence="1">
        <text>a 4-O-methyl-thymidine in DNA + L-cysteinyl-[protein] = a thymidine in DNA + S-methyl-L-cysteinyl-[protein]</text>
        <dbReference type="Rhea" id="RHEA:53428"/>
        <dbReference type="Rhea" id="RHEA-COMP:10131"/>
        <dbReference type="Rhea" id="RHEA-COMP:10132"/>
        <dbReference type="Rhea" id="RHEA-COMP:13555"/>
        <dbReference type="Rhea" id="RHEA-COMP:13556"/>
        <dbReference type="ChEBI" id="CHEBI:29950"/>
        <dbReference type="ChEBI" id="CHEBI:82612"/>
        <dbReference type="ChEBI" id="CHEBI:137386"/>
        <dbReference type="ChEBI" id="CHEBI:137387"/>
        <dbReference type="EC" id="2.1.1.63"/>
    </reaction>
</comment>
<dbReference type="GO" id="GO:0008270">
    <property type="term" value="F:zinc ion binding"/>
    <property type="evidence" value="ECO:0007669"/>
    <property type="project" value="InterPro"/>
</dbReference>
<name>A0A2S5TGR3_9GAMM</name>
<organism evidence="15 16">
    <name type="scientific">Solimonas fluminis</name>
    <dbReference type="NCBI Taxonomy" id="2086571"/>
    <lineage>
        <taxon>Bacteria</taxon>
        <taxon>Pseudomonadati</taxon>
        <taxon>Pseudomonadota</taxon>
        <taxon>Gammaproteobacteria</taxon>
        <taxon>Nevskiales</taxon>
        <taxon>Nevskiaceae</taxon>
        <taxon>Solimonas</taxon>
    </lineage>
</organism>
<dbReference type="AlphaFoldDB" id="A0A2S5TGR3"/>
<dbReference type="InterPro" id="IPR036631">
    <property type="entry name" value="MGMT_N_sf"/>
</dbReference>
<evidence type="ECO:0000256" key="11">
    <source>
        <dbReference type="ARBA" id="ARBA00049348"/>
    </source>
</evidence>
<keyword evidence="6" id="KW-0227">DNA damage</keyword>
<dbReference type="EMBL" id="PSNW01000004">
    <property type="protein sequence ID" value="PPE74161.1"/>
    <property type="molecule type" value="Genomic_DNA"/>
</dbReference>
<reference evidence="15 16" key="1">
    <citation type="submission" date="2018-02" db="EMBL/GenBank/DDBJ databases">
        <title>Genome sequencing of Solimonas sp. HR-BB.</title>
        <authorList>
            <person name="Lee Y."/>
            <person name="Jeon C.O."/>
        </authorList>
    </citation>
    <scope>NUCLEOTIDE SEQUENCE [LARGE SCALE GENOMIC DNA]</scope>
    <source>
        <strain evidence="15 16">HR-BB</strain>
    </source>
</reference>
<feature type="domain" description="HTH araC/xylS-type" evidence="14">
    <location>
        <begin position="82"/>
        <end position="179"/>
    </location>
</feature>
<dbReference type="Proteomes" id="UP000238220">
    <property type="component" value="Unassembled WGS sequence"/>
</dbReference>
<evidence type="ECO:0000256" key="2">
    <source>
        <dbReference type="ARBA" id="ARBA00008711"/>
    </source>
</evidence>
<dbReference type="PANTHER" id="PTHR10815:SF14">
    <property type="entry name" value="BIFUNCTIONAL TRANSCRIPTIONAL ACTIVATOR_DNA REPAIR ENZYME ADA"/>
    <property type="match status" value="1"/>
</dbReference>
<evidence type="ECO:0000256" key="3">
    <source>
        <dbReference type="ARBA" id="ARBA00011918"/>
    </source>
</evidence>
<dbReference type="EC" id="2.1.1.63" evidence="3"/>
<dbReference type="SUPFAM" id="SSF57884">
    <property type="entry name" value="Ada DNA repair protein, N-terminal domain (N-Ada 10)"/>
    <property type="match status" value="1"/>
</dbReference>
<dbReference type="GO" id="GO:0043565">
    <property type="term" value="F:sequence-specific DNA binding"/>
    <property type="evidence" value="ECO:0007669"/>
    <property type="project" value="InterPro"/>
</dbReference>
<comment type="similarity">
    <text evidence="2">Belongs to the MGMT family.</text>
</comment>
<dbReference type="PANTHER" id="PTHR10815">
    <property type="entry name" value="METHYLATED-DNA--PROTEIN-CYSTEINE METHYLTRANSFERASE"/>
    <property type="match status" value="1"/>
</dbReference>
<evidence type="ECO:0000256" key="13">
    <source>
        <dbReference type="PIRSR" id="PIRSR000409-3"/>
    </source>
</evidence>
<proteinExistence type="inferred from homology"/>
<feature type="binding site" evidence="13">
    <location>
        <position position="66"/>
    </location>
    <ligand>
        <name>Zn(2+)</name>
        <dbReference type="ChEBI" id="CHEBI:29105"/>
    </ligand>
</feature>
<dbReference type="NCBIfam" id="NF011964">
    <property type="entry name" value="PRK15435.1"/>
    <property type="match status" value="1"/>
</dbReference>
<dbReference type="InterPro" id="IPR004026">
    <property type="entry name" value="Ada_DNA_repair_Zn-bd"/>
</dbReference>
<feature type="binding site" evidence="13">
    <location>
        <position position="32"/>
    </location>
    <ligand>
        <name>Zn(2+)</name>
        <dbReference type="ChEBI" id="CHEBI:29105"/>
    </ligand>
</feature>
<keyword evidence="16" id="KW-1185">Reference proteome</keyword>
<dbReference type="SUPFAM" id="SSF46689">
    <property type="entry name" value="Homeodomain-like"/>
    <property type="match status" value="1"/>
</dbReference>
<keyword evidence="15" id="KW-0238">DNA-binding</keyword>
<dbReference type="InterPro" id="IPR001497">
    <property type="entry name" value="MethylDNA_cys_MeTrfase_AS"/>
</dbReference>
<dbReference type="SUPFAM" id="SSF46767">
    <property type="entry name" value="Methylated DNA-protein cysteine methyltransferase, C-terminal domain"/>
    <property type="match status" value="1"/>
</dbReference>
<keyword evidence="9" id="KW-0804">Transcription</keyword>
<dbReference type="InterPro" id="IPR036388">
    <property type="entry name" value="WH-like_DNA-bd_sf"/>
</dbReference>
<keyword evidence="13" id="KW-0479">Metal-binding</keyword>
<comment type="caution">
    <text evidence="15">The sequence shown here is derived from an EMBL/GenBank/DDBJ whole genome shotgun (WGS) entry which is preliminary data.</text>
</comment>
<dbReference type="GO" id="GO:0032259">
    <property type="term" value="P:methylation"/>
    <property type="evidence" value="ECO:0007669"/>
    <property type="project" value="UniProtKB-KW"/>
</dbReference>
<keyword evidence="10" id="KW-0234">DNA repair</keyword>
<keyword evidence="4 15" id="KW-0489">Methyltransferase</keyword>
<dbReference type="Gene3D" id="3.40.10.10">
    <property type="entry name" value="DNA Methylphosphotriester Repair Domain"/>
    <property type="match status" value="1"/>
</dbReference>
<feature type="binding site" evidence="13">
    <location>
        <position position="63"/>
    </location>
    <ligand>
        <name>Zn(2+)</name>
        <dbReference type="ChEBI" id="CHEBI:29105"/>
    </ligand>
</feature>
<sequence length="355" mass="39100">MDQELCWKAVQERDASQDGDFYYGVLTTGVYCRPSCSSRRPLRKNVRFYATPAAAEADGLRACKRCRPLENRADRRTVARIEKLCRHIEAHAQDAHTLETLARLAHLSPFHLQRQFKAVTGVSPKQYVDACRLRVLRRGLRGGGSVTRAIHDAGFGSASRVYERAATRLGMTPKQYRAGGAGVTISWAASRTPLGPLMMGASDRGLCFVQFGDSEDALLAQLRGEYPHALLEPMGEGQREAFGAWMRALASHIEGRPPSRQLPLDLRGTAFQMKVWAYLQQIPSGELRSYAEVAEAIGAPRAVRAVASACAANRVALLVPCHRVIRGDGGLGGYKWGLDRKRSLIDRERAARASD</sequence>
<comment type="cofactor">
    <cofactor evidence="13">
        <name>Zn(2+)</name>
        <dbReference type="ChEBI" id="CHEBI:29105"/>
    </cofactor>
    <text evidence="13">Binds 1 zinc ion per subunit.</text>
</comment>
<gene>
    <name evidence="15" type="ORF">C3942_08990</name>
</gene>
<evidence type="ECO:0000313" key="16">
    <source>
        <dbReference type="Proteomes" id="UP000238220"/>
    </source>
</evidence>
<evidence type="ECO:0000256" key="1">
    <source>
        <dbReference type="ARBA" id="ARBA00001286"/>
    </source>
</evidence>
<accession>A0A2S5TGR3</accession>
<dbReference type="CDD" id="cd06445">
    <property type="entry name" value="ATase"/>
    <property type="match status" value="1"/>
</dbReference>
<keyword evidence="8" id="KW-0010">Activator</keyword>
<dbReference type="InterPro" id="IPR018060">
    <property type="entry name" value="HTH_AraC"/>
</dbReference>
<protein>
    <recommendedName>
        <fullName evidence="3">methylated-DNA--[protein]-cysteine S-methyltransferase</fullName>
        <ecNumber evidence="3">2.1.1.63</ecNumber>
    </recommendedName>
</protein>
<dbReference type="NCBIfam" id="TIGR00589">
    <property type="entry name" value="ogt"/>
    <property type="match status" value="1"/>
</dbReference>
<dbReference type="OrthoDB" id="9802228at2"/>
<evidence type="ECO:0000256" key="5">
    <source>
        <dbReference type="ARBA" id="ARBA00022679"/>
    </source>
</evidence>
<feature type="active site" description="Nucleophile; methyl group acceptor from methylphosphotriester" evidence="12">
    <location>
        <position position="32"/>
    </location>
</feature>
<evidence type="ECO:0000313" key="15">
    <source>
        <dbReference type="EMBL" id="PPE74161.1"/>
    </source>
</evidence>
<dbReference type="Gene3D" id="1.10.10.10">
    <property type="entry name" value="Winged helix-like DNA-binding domain superfamily/Winged helix DNA-binding domain"/>
    <property type="match status" value="1"/>
</dbReference>
<evidence type="ECO:0000259" key="14">
    <source>
        <dbReference type="PROSITE" id="PS01124"/>
    </source>
</evidence>
<feature type="binding site" evidence="13">
    <location>
        <position position="36"/>
    </location>
    <ligand>
        <name>Zn(2+)</name>
        <dbReference type="ChEBI" id="CHEBI:29105"/>
    </ligand>
</feature>
<dbReference type="Gene3D" id="1.10.10.60">
    <property type="entry name" value="Homeodomain-like"/>
    <property type="match status" value="1"/>
</dbReference>
<evidence type="ECO:0000256" key="8">
    <source>
        <dbReference type="ARBA" id="ARBA00023159"/>
    </source>
</evidence>
<keyword evidence="13" id="KW-0862">Zinc</keyword>
<dbReference type="FunFam" id="1.10.10.10:FF:000214">
    <property type="entry name" value="Methylated-DNA--protein-cysteine methyltransferase"/>
    <property type="match status" value="1"/>
</dbReference>
<dbReference type="GO" id="GO:0003700">
    <property type="term" value="F:DNA-binding transcription factor activity"/>
    <property type="evidence" value="ECO:0007669"/>
    <property type="project" value="InterPro"/>
</dbReference>
<evidence type="ECO:0000256" key="6">
    <source>
        <dbReference type="ARBA" id="ARBA00022763"/>
    </source>
</evidence>
<keyword evidence="5 15" id="KW-0808">Transferase</keyword>
<dbReference type="Pfam" id="PF12833">
    <property type="entry name" value="HTH_18"/>
    <property type="match status" value="1"/>
</dbReference>
<evidence type="ECO:0000256" key="10">
    <source>
        <dbReference type="ARBA" id="ARBA00023204"/>
    </source>
</evidence>
<comment type="catalytic activity">
    <reaction evidence="11">
        <text>a 6-O-methyl-2'-deoxyguanosine in DNA + L-cysteinyl-[protein] = S-methyl-L-cysteinyl-[protein] + a 2'-deoxyguanosine in DNA</text>
        <dbReference type="Rhea" id="RHEA:24000"/>
        <dbReference type="Rhea" id="RHEA-COMP:10131"/>
        <dbReference type="Rhea" id="RHEA-COMP:10132"/>
        <dbReference type="Rhea" id="RHEA-COMP:11367"/>
        <dbReference type="Rhea" id="RHEA-COMP:11368"/>
        <dbReference type="ChEBI" id="CHEBI:29950"/>
        <dbReference type="ChEBI" id="CHEBI:82612"/>
        <dbReference type="ChEBI" id="CHEBI:85445"/>
        <dbReference type="ChEBI" id="CHEBI:85448"/>
        <dbReference type="EC" id="2.1.1.63"/>
    </reaction>
</comment>
<evidence type="ECO:0000256" key="9">
    <source>
        <dbReference type="ARBA" id="ARBA00023163"/>
    </source>
</evidence>
<dbReference type="InterPro" id="IPR035451">
    <property type="entry name" value="Ada-like_dom_sf"/>
</dbReference>
<dbReference type="Gene3D" id="3.30.160.70">
    <property type="entry name" value="Methylated DNA-protein cysteine methyltransferase domain"/>
    <property type="match status" value="1"/>
</dbReference>
<dbReference type="SUPFAM" id="SSF53155">
    <property type="entry name" value="Methylated DNA-protein cysteine methyltransferase domain"/>
    <property type="match status" value="1"/>
</dbReference>
<dbReference type="Pfam" id="PF02805">
    <property type="entry name" value="Ada_Zn_binding"/>
    <property type="match status" value="1"/>
</dbReference>
<evidence type="ECO:0000256" key="4">
    <source>
        <dbReference type="ARBA" id="ARBA00022603"/>
    </source>
</evidence>
<dbReference type="Pfam" id="PF01035">
    <property type="entry name" value="DNA_binding_1"/>
    <property type="match status" value="1"/>
</dbReference>
<dbReference type="SMART" id="SM00342">
    <property type="entry name" value="HTH_ARAC"/>
    <property type="match status" value="1"/>
</dbReference>
<dbReference type="RefSeq" id="WP_104230049.1">
    <property type="nucleotide sequence ID" value="NZ_PSNW01000004.1"/>
</dbReference>